<dbReference type="Proteomes" id="UP000324517">
    <property type="component" value="Unassembled WGS sequence"/>
</dbReference>
<reference evidence="3 4" key="1">
    <citation type="submission" date="2019-08" db="EMBL/GenBank/DDBJ databases">
        <title>Bacillus genomes from the desert of Cuatro Cienegas, Coahuila.</title>
        <authorList>
            <person name="Olmedo-Alvarez G."/>
        </authorList>
    </citation>
    <scope>NUCLEOTIDE SEQUENCE [LARGE SCALE GENOMIC DNA]</scope>
    <source>
        <strain evidence="3 4">CH98b_3T</strain>
    </source>
</reference>
<name>A0A5D4T2S7_9BACI</name>
<dbReference type="Pfam" id="PF01370">
    <property type="entry name" value="Epimerase"/>
    <property type="match status" value="1"/>
</dbReference>
<dbReference type="InterPro" id="IPR036291">
    <property type="entry name" value="NAD(P)-bd_dom_sf"/>
</dbReference>
<evidence type="ECO:0000313" key="3">
    <source>
        <dbReference type="EMBL" id="TYS70007.1"/>
    </source>
</evidence>
<proteinExistence type="inferred from homology"/>
<protein>
    <submittedName>
        <fullName evidence="3">NAD-dependent epimerase/dehydratase family protein</fullName>
    </submittedName>
</protein>
<dbReference type="InterPro" id="IPR001509">
    <property type="entry name" value="Epimerase_deHydtase"/>
</dbReference>
<comment type="caution">
    <text evidence="3">The sequence shown here is derived from an EMBL/GenBank/DDBJ whole genome shotgun (WGS) entry which is preliminary data.</text>
</comment>
<evidence type="ECO:0000313" key="4">
    <source>
        <dbReference type="Proteomes" id="UP000324517"/>
    </source>
</evidence>
<organism evidence="3 4">
    <name type="scientific">Sutcliffiella horikoshii</name>
    <dbReference type="NCBI Taxonomy" id="79883"/>
    <lineage>
        <taxon>Bacteria</taxon>
        <taxon>Bacillati</taxon>
        <taxon>Bacillota</taxon>
        <taxon>Bacilli</taxon>
        <taxon>Bacillales</taxon>
        <taxon>Bacillaceae</taxon>
        <taxon>Sutcliffiella</taxon>
    </lineage>
</organism>
<dbReference type="PANTHER" id="PTHR43000">
    <property type="entry name" value="DTDP-D-GLUCOSE 4,6-DEHYDRATASE-RELATED"/>
    <property type="match status" value="1"/>
</dbReference>
<dbReference type="OrthoDB" id="9808602at2"/>
<dbReference type="AlphaFoldDB" id="A0A5D4T2S7"/>
<gene>
    <name evidence="3" type="ORF">FZC75_15310</name>
</gene>
<accession>A0A5D4T2S7</accession>
<dbReference type="Gene3D" id="3.40.50.720">
    <property type="entry name" value="NAD(P)-binding Rossmann-like Domain"/>
    <property type="match status" value="1"/>
</dbReference>
<comment type="similarity">
    <text evidence="1">Belongs to the NAD(P)-dependent epimerase/dehydratase family.</text>
</comment>
<sequence length="292" mass="33332">MKKILITGVNSYIGSSFKSWVSQYPNEYKVENISVRDDRWKESSFKGYDVVFHTAAIVHVKEDNINQYYKVNRDLTIELAMKAKEEGVKQFIFLSTMGVYGTETGHITNDTIPVPKTPYAKSKYEAELLLEKLGNKDFHIATLRPPIVYGRNCPGNYSRLAKLALKAPFFPNINNERSTIYIDNLSEFIKLLIDQEVSGLYFPQNKDFVNTTELVKTIAEAHGKTLKVTSFFNWAVSICLKQSETFRKVFGSFVYDKQMPGSPNTVLKDQILKYETVSLEDSIKVTEKNIGD</sequence>
<evidence type="ECO:0000256" key="1">
    <source>
        <dbReference type="ARBA" id="ARBA00007637"/>
    </source>
</evidence>
<dbReference type="SUPFAM" id="SSF51735">
    <property type="entry name" value="NAD(P)-binding Rossmann-fold domains"/>
    <property type="match status" value="1"/>
</dbReference>
<evidence type="ECO:0000259" key="2">
    <source>
        <dbReference type="Pfam" id="PF01370"/>
    </source>
</evidence>
<feature type="domain" description="NAD-dependent epimerase/dehydratase" evidence="2">
    <location>
        <begin position="29"/>
        <end position="195"/>
    </location>
</feature>
<dbReference type="RefSeq" id="WP_148979916.1">
    <property type="nucleotide sequence ID" value="NZ_JBNILM010000006.1"/>
</dbReference>
<dbReference type="EMBL" id="VTET01000008">
    <property type="protein sequence ID" value="TYS70007.1"/>
    <property type="molecule type" value="Genomic_DNA"/>
</dbReference>